<accession>A0A9P7UJ83</accession>
<evidence type="ECO:0000313" key="1">
    <source>
        <dbReference type="EMBL" id="KAG7051425.1"/>
    </source>
</evidence>
<name>A0A9P7UJ83_9PEZI</name>
<protein>
    <submittedName>
        <fullName evidence="1">Uncharacterized protein</fullName>
    </submittedName>
</protein>
<sequence>MMSRVLCNSHDGSRAHKCNICE</sequence>
<proteinExistence type="predicted"/>
<dbReference type="AlphaFoldDB" id="A0A9P7UJ83"/>
<dbReference type="EMBL" id="JAESDN010000004">
    <property type="protein sequence ID" value="KAG7051425.1"/>
    <property type="molecule type" value="Genomic_DNA"/>
</dbReference>
<evidence type="ECO:0000313" key="2">
    <source>
        <dbReference type="Proteomes" id="UP000699042"/>
    </source>
</evidence>
<reference evidence="1" key="1">
    <citation type="submission" date="2021-05" db="EMBL/GenBank/DDBJ databases">
        <title>Comparative genomics of three Colletotrichum scovillei strains and genetic complementation revealed genes involved fungal growth and virulence on chili pepper.</title>
        <authorList>
            <person name="Hsieh D.-K."/>
            <person name="Chuang S.-C."/>
            <person name="Chen C.-Y."/>
            <person name="Chao Y.-T."/>
            <person name="Lu M.-Y.J."/>
            <person name="Lee M.-H."/>
            <person name="Shih M.-C."/>
        </authorList>
    </citation>
    <scope>NUCLEOTIDE SEQUENCE</scope>
    <source>
        <strain evidence="1">Coll-153</strain>
    </source>
</reference>
<keyword evidence="2" id="KW-1185">Reference proteome</keyword>
<comment type="caution">
    <text evidence="1">The sequence shown here is derived from an EMBL/GenBank/DDBJ whole genome shotgun (WGS) entry which is preliminary data.</text>
</comment>
<dbReference type="Proteomes" id="UP000699042">
    <property type="component" value="Unassembled WGS sequence"/>
</dbReference>
<organism evidence="1 2">
    <name type="scientific">Colletotrichum scovillei</name>
    <dbReference type="NCBI Taxonomy" id="1209932"/>
    <lineage>
        <taxon>Eukaryota</taxon>
        <taxon>Fungi</taxon>
        <taxon>Dikarya</taxon>
        <taxon>Ascomycota</taxon>
        <taxon>Pezizomycotina</taxon>
        <taxon>Sordariomycetes</taxon>
        <taxon>Hypocreomycetidae</taxon>
        <taxon>Glomerellales</taxon>
        <taxon>Glomerellaceae</taxon>
        <taxon>Colletotrichum</taxon>
        <taxon>Colletotrichum acutatum species complex</taxon>
    </lineage>
</organism>
<gene>
    <name evidence="1" type="ORF">JMJ77_002049</name>
</gene>